<accession>A0A641AQZ9</accession>
<protein>
    <submittedName>
        <fullName evidence="2">DUF3618 domain-containing protein</fullName>
    </submittedName>
</protein>
<dbReference type="Proteomes" id="UP001515100">
    <property type="component" value="Unassembled WGS sequence"/>
</dbReference>
<feature type="transmembrane region" description="Helical" evidence="1">
    <location>
        <begin position="45"/>
        <end position="62"/>
    </location>
</feature>
<proteinExistence type="predicted"/>
<dbReference type="Pfam" id="PF12277">
    <property type="entry name" value="DUF3618"/>
    <property type="match status" value="1"/>
</dbReference>
<dbReference type="OrthoDB" id="3748906at2"/>
<evidence type="ECO:0000313" key="3">
    <source>
        <dbReference type="Proteomes" id="UP001515100"/>
    </source>
</evidence>
<gene>
    <name evidence="2" type="ORF">ESP62_004010</name>
</gene>
<sequence length="66" mass="7265">MSSDLEQEIKETREHLGKTVDALAAKLDVKSRAQEKVAETDKRPILAIVVLAVGVLAAARVWPRSR</sequence>
<dbReference type="RefSeq" id="WP_129180743.1">
    <property type="nucleotide sequence ID" value="NZ_JAGIOG010000001.1"/>
</dbReference>
<name>A0A641AQZ9_9ACTN</name>
<dbReference type="InterPro" id="IPR022062">
    <property type="entry name" value="DUF3618"/>
</dbReference>
<evidence type="ECO:0000313" key="2">
    <source>
        <dbReference type="EMBL" id="KAA1380359.1"/>
    </source>
</evidence>
<evidence type="ECO:0000256" key="1">
    <source>
        <dbReference type="SAM" id="Phobius"/>
    </source>
</evidence>
<dbReference type="AlphaFoldDB" id="A0A641AQZ9"/>
<keyword evidence="1" id="KW-0472">Membrane</keyword>
<keyword evidence="1" id="KW-1133">Transmembrane helix</keyword>
<reference evidence="2" key="1">
    <citation type="submission" date="2019-09" db="EMBL/GenBank/DDBJ databases">
        <authorList>
            <person name="Li J."/>
        </authorList>
    </citation>
    <scope>NUCLEOTIDE SEQUENCE [LARGE SCALE GENOMIC DNA]</scope>
    <source>
        <strain evidence="2">NRBC 14897</strain>
    </source>
</reference>
<organism evidence="2 3">
    <name type="scientific">Aeromicrobium fastidiosum</name>
    <dbReference type="NCBI Taxonomy" id="52699"/>
    <lineage>
        <taxon>Bacteria</taxon>
        <taxon>Bacillati</taxon>
        <taxon>Actinomycetota</taxon>
        <taxon>Actinomycetes</taxon>
        <taxon>Propionibacteriales</taxon>
        <taxon>Nocardioidaceae</taxon>
        <taxon>Aeromicrobium</taxon>
    </lineage>
</organism>
<dbReference type="EMBL" id="SDPP02000001">
    <property type="protein sequence ID" value="KAA1380359.1"/>
    <property type="molecule type" value="Genomic_DNA"/>
</dbReference>
<keyword evidence="3" id="KW-1185">Reference proteome</keyword>
<comment type="caution">
    <text evidence="2">The sequence shown here is derived from an EMBL/GenBank/DDBJ whole genome shotgun (WGS) entry which is preliminary data.</text>
</comment>
<keyword evidence="1" id="KW-0812">Transmembrane</keyword>